<organism evidence="1 2">
    <name type="scientific">Palleniella muris</name>
    <dbReference type="NCBI Taxonomy" id="3038145"/>
    <lineage>
        <taxon>Bacteria</taxon>
        <taxon>Pseudomonadati</taxon>
        <taxon>Bacteroidota</taxon>
        <taxon>Bacteroidia</taxon>
        <taxon>Bacteroidales</taxon>
        <taxon>Prevotellaceae</taxon>
        <taxon>Palleniella</taxon>
    </lineage>
</organism>
<accession>A0AC61QSM9</accession>
<sequence>MKLNLMSLALFCSAFLIPNISVAQTQVKPRTINLGISGPDMETIGGPSKNFIKYNIVPNAQRGSAVRTGLIPDIKPLFNAQIRDTQICIGGDGCYYLTGSTGADIWNFNDGVELWVSDDLKKWDYMGLVFSIEKDGTWEKEWKFHHHPVRALWAPEIHYVKGNYFITLSMPPGGRGLLKSSTGCPEGPYVNALGGDNYWPTDIDGSLFEDEDGTVYYLYGGGNIVRMKDDMSGFAEEPVKPVLLSPDTIASHHAPSCSKRRNCSDIGHEGTYMFKRNGLYYLTAADQYEGRYSSMVAISENIYGPYRMRHEAVPCGGGTGYFKDKNGQWWCSFFGNDSQAPFREMPAIVPVGFREDGTIHVVFETSFNK</sequence>
<dbReference type="EMBL" id="SRZC01000004">
    <property type="protein sequence ID" value="TGX83317.1"/>
    <property type="molecule type" value="Genomic_DNA"/>
</dbReference>
<comment type="caution">
    <text evidence="1">The sequence shown here is derived from an EMBL/GenBank/DDBJ whole genome shotgun (WGS) entry which is preliminary data.</text>
</comment>
<name>A0AC61QSM9_9BACT</name>
<keyword evidence="2" id="KW-1185">Reference proteome</keyword>
<evidence type="ECO:0000313" key="1">
    <source>
        <dbReference type="EMBL" id="TGX83317.1"/>
    </source>
</evidence>
<proteinExistence type="predicted"/>
<gene>
    <name evidence="1" type="ORF">E5358_03405</name>
</gene>
<dbReference type="Proteomes" id="UP000308886">
    <property type="component" value="Unassembled WGS sequence"/>
</dbReference>
<protein>
    <submittedName>
        <fullName evidence="1">Glycoside hydrolase</fullName>
    </submittedName>
</protein>
<reference evidence="1" key="1">
    <citation type="submission" date="2019-04" db="EMBL/GenBank/DDBJ databases">
        <title>Microbes associate with the intestines of laboratory mice.</title>
        <authorList>
            <person name="Navarre W."/>
            <person name="Wong E."/>
            <person name="Huang K."/>
            <person name="Tropini C."/>
            <person name="Ng K."/>
            <person name="Yu B."/>
        </authorList>
    </citation>
    <scope>NUCLEOTIDE SEQUENCE</scope>
    <source>
        <strain evidence="1">NM73_A23</strain>
    </source>
</reference>
<keyword evidence="1" id="KW-0378">Hydrolase</keyword>
<evidence type="ECO:0000313" key="2">
    <source>
        <dbReference type="Proteomes" id="UP000308886"/>
    </source>
</evidence>